<dbReference type="PANTHER" id="PTHR36700:SF1">
    <property type="entry name" value="CRISPR SYSTEM CMR SUBUNIT CMR4"/>
    <property type="match status" value="1"/>
</dbReference>
<dbReference type="PANTHER" id="PTHR36700">
    <property type="entry name" value="CRISPR SYSTEM CMR SUBUNIT CMR4"/>
    <property type="match status" value="1"/>
</dbReference>
<dbReference type="InterPro" id="IPR013410">
    <property type="entry name" value="CRISPR-assoc_RAMP_Cmr4"/>
</dbReference>
<dbReference type="Proteomes" id="UP000286715">
    <property type="component" value="Unassembled WGS sequence"/>
</dbReference>
<dbReference type="GO" id="GO:0051607">
    <property type="term" value="P:defense response to virus"/>
    <property type="evidence" value="ECO:0007669"/>
    <property type="project" value="UniProtKB-KW"/>
</dbReference>
<keyword evidence="4" id="KW-1185">Reference proteome</keyword>
<feature type="domain" description="CRISPR type III-associated protein" evidence="2">
    <location>
        <begin position="11"/>
        <end position="328"/>
    </location>
</feature>
<dbReference type="RefSeq" id="WP_124398065.1">
    <property type="nucleotide sequence ID" value="NZ_BHZE01000014.1"/>
</dbReference>
<dbReference type="AlphaFoldDB" id="A0A401XLY0"/>
<dbReference type="OrthoDB" id="9789361at2"/>
<reference evidence="3 4" key="1">
    <citation type="submission" date="2018-11" db="EMBL/GenBank/DDBJ databases">
        <title>Schleiferia aggregans sp. nov., a moderately thermophilic heterotrophic bacterium isolated from microbial mats at a terrestrial hot spring.</title>
        <authorList>
            <person name="Iino T."/>
            <person name="Ohkuma M."/>
            <person name="Haruta S."/>
        </authorList>
    </citation>
    <scope>NUCLEOTIDE SEQUENCE [LARGE SCALE GENOMIC DNA]</scope>
    <source>
        <strain evidence="3 4">LA</strain>
    </source>
</reference>
<evidence type="ECO:0000259" key="2">
    <source>
        <dbReference type="Pfam" id="PF03787"/>
    </source>
</evidence>
<protein>
    <submittedName>
        <fullName evidence="3">Type III-B CRISPR module RAMP protein Cmr4</fullName>
    </submittedName>
</protein>
<sequence>MYKNARPLFLICETPLHVGSGSDLGIVDLPIQRERHTNFPKIEASSLKGALREAFESKLVLSEKDDSKAKSNLITINKAFGYDDGELGFDVKKRFSAKEFLKETFKENSQFSGCISITDARLLLFPVKSLYGVFAWITCPRVIKKFIADLELARITTSFSADDFNTEEDKTTSKAEILKNNNSKQQAYLEEFVFTLTKDTANGNVDKLAKWLKENIFSATDTSYWATKMEKDIIILSDENFRDFVTLATEVITRTKINNETGTVQQGALFSEEYLPAESVMYSLVMFSDEFSSREDRMTAADVKTFFEEIPNIVQIGGNATLGKGIVRTKFLTEKEKEVENA</sequence>
<name>A0A401XLY0_9FLAO</name>
<evidence type="ECO:0000313" key="4">
    <source>
        <dbReference type="Proteomes" id="UP000286715"/>
    </source>
</evidence>
<dbReference type="Pfam" id="PF03787">
    <property type="entry name" value="RAMPs"/>
    <property type="match status" value="1"/>
</dbReference>
<dbReference type="EMBL" id="BHZE01000014">
    <property type="protein sequence ID" value="GCD78002.1"/>
    <property type="molecule type" value="Genomic_DNA"/>
</dbReference>
<accession>A0A401XLY0</accession>
<keyword evidence="1" id="KW-0051">Antiviral defense</keyword>
<dbReference type="NCBIfam" id="TIGR02580">
    <property type="entry name" value="cas_RAMP_Cmr4"/>
    <property type="match status" value="1"/>
</dbReference>
<gene>
    <name evidence="3" type="ORF">JCM31826_14840</name>
</gene>
<organism evidence="3 4">
    <name type="scientific">Thermaurantimonas aggregans</name>
    <dbReference type="NCBI Taxonomy" id="2173829"/>
    <lineage>
        <taxon>Bacteria</taxon>
        <taxon>Pseudomonadati</taxon>
        <taxon>Bacteroidota</taxon>
        <taxon>Flavobacteriia</taxon>
        <taxon>Flavobacteriales</taxon>
        <taxon>Schleiferiaceae</taxon>
        <taxon>Thermaurantimonas</taxon>
    </lineage>
</organism>
<comment type="caution">
    <text evidence="3">The sequence shown here is derived from an EMBL/GenBank/DDBJ whole genome shotgun (WGS) entry which is preliminary data.</text>
</comment>
<evidence type="ECO:0000313" key="3">
    <source>
        <dbReference type="EMBL" id="GCD78002.1"/>
    </source>
</evidence>
<evidence type="ECO:0000256" key="1">
    <source>
        <dbReference type="ARBA" id="ARBA00023118"/>
    </source>
</evidence>
<proteinExistence type="predicted"/>
<dbReference type="InterPro" id="IPR005537">
    <property type="entry name" value="RAMP_III_fam"/>
</dbReference>